<evidence type="ECO:0000256" key="1">
    <source>
        <dbReference type="SAM" id="MobiDB-lite"/>
    </source>
</evidence>
<feature type="compositionally biased region" description="Acidic residues" evidence="1">
    <location>
        <begin position="442"/>
        <end position="453"/>
    </location>
</feature>
<comment type="caution">
    <text evidence="2">The sequence shown here is derived from an EMBL/GenBank/DDBJ whole genome shotgun (WGS) entry which is preliminary data.</text>
</comment>
<feature type="compositionally biased region" description="Pro residues" evidence="1">
    <location>
        <begin position="129"/>
        <end position="147"/>
    </location>
</feature>
<feature type="compositionally biased region" description="Low complexity" evidence="1">
    <location>
        <begin position="383"/>
        <end position="396"/>
    </location>
</feature>
<feature type="compositionally biased region" description="Basic and acidic residues" evidence="1">
    <location>
        <begin position="7"/>
        <end position="20"/>
    </location>
</feature>
<feature type="compositionally biased region" description="Basic and acidic residues" evidence="1">
    <location>
        <begin position="499"/>
        <end position="511"/>
    </location>
</feature>
<name>A0A409XJY9_PSICY</name>
<feature type="compositionally biased region" description="Basic and acidic residues" evidence="1">
    <location>
        <begin position="156"/>
        <end position="173"/>
    </location>
</feature>
<feature type="compositionally biased region" description="Low complexity" evidence="1">
    <location>
        <begin position="423"/>
        <end position="433"/>
    </location>
</feature>
<dbReference type="OrthoDB" id="2757916at2759"/>
<organism evidence="2 3">
    <name type="scientific">Psilocybe cyanescens</name>
    <dbReference type="NCBI Taxonomy" id="93625"/>
    <lineage>
        <taxon>Eukaryota</taxon>
        <taxon>Fungi</taxon>
        <taxon>Dikarya</taxon>
        <taxon>Basidiomycota</taxon>
        <taxon>Agaricomycotina</taxon>
        <taxon>Agaricomycetes</taxon>
        <taxon>Agaricomycetidae</taxon>
        <taxon>Agaricales</taxon>
        <taxon>Agaricineae</taxon>
        <taxon>Strophariaceae</taxon>
        <taxon>Psilocybe</taxon>
    </lineage>
</organism>
<feature type="region of interest" description="Disordered" evidence="1">
    <location>
        <begin position="222"/>
        <end position="271"/>
    </location>
</feature>
<feature type="compositionally biased region" description="Gly residues" evidence="1">
    <location>
        <begin position="355"/>
        <end position="366"/>
    </location>
</feature>
<protein>
    <submittedName>
        <fullName evidence="2">Uncharacterized protein</fullName>
    </submittedName>
</protein>
<feature type="region of interest" description="Disordered" evidence="1">
    <location>
        <begin position="122"/>
        <end position="173"/>
    </location>
</feature>
<feature type="compositionally biased region" description="Acidic residues" evidence="1">
    <location>
        <begin position="242"/>
        <end position="251"/>
    </location>
</feature>
<proteinExistence type="predicted"/>
<feature type="compositionally biased region" description="Low complexity" evidence="1">
    <location>
        <begin position="404"/>
        <end position="413"/>
    </location>
</feature>
<reference evidence="2 3" key="1">
    <citation type="journal article" date="2018" name="Evol. Lett.">
        <title>Horizontal gene cluster transfer increased hallucinogenic mushroom diversity.</title>
        <authorList>
            <person name="Reynolds H.T."/>
            <person name="Vijayakumar V."/>
            <person name="Gluck-Thaler E."/>
            <person name="Korotkin H.B."/>
            <person name="Matheny P.B."/>
            <person name="Slot J.C."/>
        </authorList>
    </citation>
    <scope>NUCLEOTIDE SEQUENCE [LARGE SCALE GENOMIC DNA]</scope>
    <source>
        <strain evidence="2 3">2631</strain>
    </source>
</reference>
<feature type="region of interest" description="Disordered" evidence="1">
    <location>
        <begin position="383"/>
        <end position="453"/>
    </location>
</feature>
<dbReference type="Proteomes" id="UP000283269">
    <property type="component" value="Unassembled WGS sequence"/>
</dbReference>
<feature type="region of interest" description="Disordered" evidence="1">
    <location>
        <begin position="320"/>
        <end position="367"/>
    </location>
</feature>
<keyword evidence="3" id="KW-1185">Reference proteome</keyword>
<dbReference type="EMBL" id="NHYD01001478">
    <property type="protein sequence ID" value="PPQ91085.1"/>
    <property type="molecule type" value="Genomic_DNA"/>
</dbReference>
<dbReference type="InParanoid" id="A0A409XJY9"/>
<feature type="compositionally biased region" description="Low complexity" evidence="1">
    <location>
        <begin position="228"/>
        <end position="241"/>
    </location>
</feature>
<accession>A0A409XJY9</accession>
<feature type="compositionally biased region" description="Low complexity" evidence="1">
    <location>
        <begin position="336"/>
        <end position="354"/>
    </location>
</feature>
<evidence type="ECO:0000313" key="3">
    <source>
        <dbReference type="Proteomes" id="UP000283269"/>
    </source>
</evidence>
<feature type="compositionally biased region" description="Gly residues" evidence="1">
    <location>
        <begin position="483"/>
        <end position="493"/>
    </location>
</feature>
<evidence type="ECO:0000313" key="2">
    <source>
        <dbReference type="EMBL" id="PPQ91085.1"/>
    </source>
</evidence>
<dbReference type="AlphaFoldDB" id="A0A409XJY9"/>
<gene>
    <name evidence="2" type="ORF">CVT25_011954</name>
</gene>
<feature type="region of interest" description="Disordered" evidence="1">
    <location>
        <begin position="475"/>
        <end position="511"/>
    </location>
</feature>
<feature type="region of interest" description="Disordered" evidence="1">
    <location>
        <begin position="1"/>
        <end position="21"/>
    </location>
</feature>
<sequence length="511" mass="54780">MALEQMHASRAEQSKQRLIEAETEQAAEEAEASHFRSLPRYHAIKFYVEQRQLLMQPFATVKVEFADLDGLRSSHGLLLPVNDNVNSIAHTTTNSNSDTFIVFTNADLASFSADDTIRISSSSSSSRLPFPPSMFTPSPFLPSPIRGPHPAGSTRLRGETPETHDNDNDNDEDRRARFASRRAVSAFFHLEFGVTATPPFSPAPTPAPPASGFHLRSGSALNVDAAPDSDAGAALNDANANSDEEEEEEDALSLSLLLPPPPPAPSLRECRSPAITLTPSPYAHMVASAASSPVVVLIGCPELCDLTVGGGVGAGARACQHGHGHGYGHKEDEPSRSSFNTSHSSHYGNNDSNNDGGGGGGGGGGEALHTSIIGSFPVCPTTTTASTSTSTTSRSRSYSHSHSRSSISRYHAYPDANSHPHSHSYYHSSASPYKNNNYHEDRDEEDDQADDDCCSIDEDGYDDVRVHVYTIEPEPECKSKSKGGFGNNGGGGYPRLALRHTEREHEGVEEQ</sequence>